<reference evidence="3" key="1">
    <citation type="submission" date="2017-08" db="EMBL/GenBank/DDBJ databases">
        <authorList>
            <person name="Varghese N."/>
            <person name="Submissions S."/>
        </authorList>
    </citation>
    <scope>NUCLEOTIDE SEQUENCE [LARGE SCALE GENOMIC DNA]</scope>
    <source>
        <strain evidence="3">JA276</strain>
    </source>
</reference>
<protein>
    <submittedName>
        <fullName evidence="2">Uncharacterized protein</fullName>
    </submittedName>
</protein>
<feature type="transmembrane region" description="Helical" evidence="1">
    <location>
        <begin position="6"/>
        <end position="23"/>
    </location>
</feature>
<dbReference type="Proteomes" id="UP000219111">
    <property type="component" value="Unassembled WGS sequence"/>
</dbReference>
<accession>A0A285TC59</accession>
<evidence type="ECO:0000256" key="1">
    <source>
        <dbReference type="SAM" id="Phobius"/>
    </source>
</evidence>
<name>A0A285TC59_9RHOB</name>
<evidence type="ECO:0000313" key="2">
    <source>
        <dbReference type="EMBL" id="SOC19739.1"/>
    </source>
</evidence>
<keyword evidence="1" id="KW-0472">Membrane</keyword>
<sequence length="41" mass="4608">MDIPGFDTLALVVLLYASLREALLRLRRIRAIRGTLLATKP</sequence>
<keyword evidence="1" id="KW-1133">Transmembrane helix</keyword>
<dbReference type="RefSeq" id="WP_281254759.1">
    <property type="nucleotide sequence ID" value="NZ_OBMT01000018.1"/>
</dbReference>
<dbReference type="EMBL" id="OBMT01000018">
    <property type="protein sequence ID" value="SOC19739.1"/>
    <property type="molecule type" value="Genomic_DNA"/>
</dbReference>
<keyword evidence="1" id="KW-0812">Transmembrane</keyword>
<evidence type="ECO:0000313" key="3">
    <source>
        <dbReference type="Proteomes" id="UP000219111"/>
    </source>
</evidence>
<dbReference type="AlphaFoldDB" id="A0A285TC59"/>
<proteinExistence type="predicted"/>
<gene>
    <name evidence="2" type="ORF">SAMN05877831_11848</name>
</gene>
<keyword evidence="3" id="KW-1185">Reference proteome</keyword>
<organism evidence="2 3">
    <name type="scientific">Rhodobacter maris</name>
    <dbReference type="NCBI Taxonomy" id="446682"/>
    <lineage>
        <taxon>Bacteria</taxon>
        <taxon>Pseudomonadati</taxon>
        <taxon>Pseudomonadota</taxon>
        <taxon>Alphaproteobacteria</taxon>
        <taxon>Rhodobacterales</taxon>
        <taxon>Rhodobacter group</taxon>
        <taxon>Rhodobacter</taxon>
    </lineage>
</organism>